<protein>
    <recommendedName>
        <fullName evidence="3">Protein SirB1 N-terminal domain-containing protein</fullName>
    </recommendedName>
</protein>
<evidence type="ECO:0000313" key="4">
    <source>
        <dbReference type="EMBL" id="ABJ90590.1"/>
    </source>
</evidence>
<dbReference type="EMBL" id="CP000263">
    <property type="protein sequence ID" value="ABJ90590.1"/>
    <property type="molecule type" value="Genomic_DNA"/>
</dbReference>
<comment type="similarity">
    <text evidence="1">Belongs to the UPF0162 family.</text>
</comment>
<keyword evidence="2" id="KW-0812">Transmembrane</keyword>
<accession>Q057V9</accession>
<keyword evidence="2" id="KW-0472">Membrane</keyword>
<evidence type="ECO:0000259" key="3">
    <source>
        <dbReference type="Pfam" id="PF13369"/>
    </source>
</evidence>
<evidence type="ECO:0000256" key="2">
    <source>
        <dbReference type="SAM" id="Phobius"/>
    </source>
</evidence>
<dbReference type="STRING" id="372461.BCc_113"/>
<dbReference type="Proteomes" id="UP000000669">
    <property type="component" value="Chromosome"/>
</dbReference>
<gene>
    <name evidence="4" type="primary">ychA</name>
    <name evidence="4" type="ordered locus">BCc_113</name>
</gene>
<dbReference type="AlphaFoldDB" id="Q057V9"/>
<dbReference type="OrthoDB" id="232498at2"/>
<organism evidence="4 5">
    <name type="scientific">Buchnera aphidicola subsp. Cinara cedri (strain Cc)</name>
    <dbReference type="NCBI Taxonomy" id="372461"/>
    <lineage>
        <taxon>Bacteria</taxon>
        <taxon>Pseudomonadati</taxon>
        <taxon>Pseudomonadota</taxon>
        <taxon>Gammaproteobacteria</taxon>
        <taxon>Enterobacterales</taxon>
        <taxon>Erwiniaceae</taxon>
        <taxon>Buchnera</taxon>
    </lineage>
</organism>
<proteinExistence type="inferred from homology"/>
<reference evidence="4 5" key="1">
    <citation type="journal article" date="2006" name="Science">
        <title>A small microbial genome: the end of a long symbiotic relationship?</title>
        <authorList>
            <person name="Perez-Brocal V."/>
            <person name="Gil R."/>
            <person name="Ramos S."/>
            <person name="Lamelas A."/>
            <person name="Postigo M."/>
            <person name="Michelena J.M."/>
            <person name="Silva F.J."/>
            <person name="Moya A."/>
            <person name="Latorre A."/>
        </authorList>
    </citation>
    <scope>NUCLEOTIDE SEQUENCE [LARGE SCALE GENOMIC DNA]</scope>
    <source>
        <strain evidence="5">Cc</strain>
    </source>
</reference>
<dbReference type="HOGENOM" id="CLU_063810_0_0_6"/>
<keyword evidence="2" id="KW-1133">Transmembrane helix</keyword>
<dbReference type="Pfam" id="PF13371">
    <property type="entry name" value="TPR_9"/>
    <property type="match status" value="1"/>
</dbReference>
<dbReference type="Pfam" id="PF13369">
    <property type="entry name" value="Transglut_core2"/>
    <property type="match status" value="1"/>
</dbReference>
<keyword evidence="5" id="KW-1185">Reference proteome</keyword>
<feature type="transmembrane region" description="Helical" evidence="2">
    <location>
        <begin position="90"/>
        <end position="108"/>
    </location>
</feature>
<dbReference type="InterPro" id="IPR032698">
    <property type="entry name" value="SirB1_N"/>
</dbReference>
<evidence type="ECO:0000256" key="1">
    <source>
        <dbReference type="ARBA" id="ARBA00007100"/>
    </source>
</evidence>
<dbReference type="KEGG" id="bcc:BCc_113"/>
<sequence>MMDLKDIVSSDLPLFEIFIKIMEKIRFDFLGEKIISLCKKKIQEFSLIISNKLSKIDQLKKLLFLFYKQWNFGILNKKYKLSNMLWLDKVFIHKIGCSFSLGIILMYIANQLKLFMLPIIFPTQLILKFVDLEKKIFYINPTNGEFLNKNILKKWLQGNISPMSKLDKKDLYEANSLEIIKKVLDLLKISLIEEKNIELALNVSNILLKLKPKDPYEIRDRGLIFSQLNCFHIAIPDLIYFVEQCPEDPISDIIKMQIHTIKQKKIVFH</sequence>
<name>Q057V9_BUCCC</name>
<dbReference type="eggNOG" id="COG2912">
    <property type="taxonomic scope" value="Bacteria"/>
</dbReference>
<dbReference type="RefSeq" id="WP_011672509.1">
    <property type="nucleotide sequence ID" value="NC_008513.1"/>
</dbReference>
<feature type="domain" description="Protein SirB1 N-terminal" evidence="3">
    <location>
        <begin position="43"/>
        <end position="184"/>
    </location>
</feature>
<evidence type="ECO:0000313" key="5">
    <source>
        <dbReference type="Proteomes" id="UP000000669"/>
    </source>
</evidence>